<dbReference type="GeneID" id="114476970"/>
<feature type="region of interest" description="Disordered" evidence="12">
    <location>
        <begin position="147"/>
        <end position="196"/>
    </location>
</feature>
<dbReference type="GO" id="GO:0005634">
    <property type="term" value="C:nucleus"/>
    <property type="evidence" value="ECO:0007669"/>
    <property type="project" value="UniProtKB-SubCell"/>
</dbReference>
<dbReference type="InterPro" id="IPR019734">
    <property type="entry name" value="TPR_rpt"/>
</dbReference>
<dbReference type="Gene3D" id="1.25.40.10">
    <property type="entry name" value="Tetratricopeptide repeat domain"/>
    <property type="match status" value="1"/>
</dbReference>
<dbReference type="GO" id="GO:0120293">
    <property type="term" value="C:dynein axonemal particle"/>
    <property type="evidence" value="ECO:0007669"/>
    <property type="project" value="UniProtKB-SubCell"/>
</dbReference>
<dbReference type="InterPro" id="IPR052004">
    <property type="entry name" value="Dynein_assembly_factor_4"/>
</dbReference>
<dbReference type="FunFam" id="1.25.40.10:FF:000176">
    <property type="entry name" value="dynein assembly factor 4, axonemal isoform X1"/>
    <property type="match status" value="1"/>
</dbReference>
<gene>
    <name evidence="14" type="primary">dnaaf4</name>
</gene>
<dbReference type="InterPro" id="IPR008978">
    <property type="entry name" value="HSP20-like_chaperone"/>
</dbReference>
<evidence type="ECO:0000256" key="3">
    <source>
        <dbReference type="ARBA" id="ARBA00022490"/>
    </source>
</evidence>
<dbReference type="CDD" id="cd06469">
    <property type="entry name" value="p23_DYX1C1_like"/>
    <property type="match status" value="1"/>
</dbReference>
<dbReference type="CTD" id="161582"/>
<dbReference type="GO" id="GO:0007368">
    <property type="term" value="P:determination of left/right symmetry"/>
    <property type="evidence" value="ECO:0007669"/>
    <property type="project" value="TreeGrafter"/>
</dbReference>
<dbReference type="GO" id="GO:0043005">
    <property type="term" value="C:neuron projection"/>
    <property type="evidence" value="ECO:0007669"/>
    <property type="project" value="UniProtKB-SubCell"/>
</dbReference>
<dbReference type="Gene3D" id="2.60.40.790">
    <property type="match status" value="1"/>
</dbReference>
<dbReference type="InterPro" id="IPR007052">
    <property type="entry name" value="CS_dom"/>
</dbReference>
<evidence type="ECO:0000256" key="9">
    <source>
        <dbReference type="ARBA" id="ARBA00024190"/>
    </source>
</evidence>
<keyword evidence="4" id="KW-0677">Repeat</keyword>
<evidence type="ECO:0000256" key="12">
    <source>
        <dbReference type="SAM" id="MobiDB-lite"/>
    </source>
</evidence>
<feature type="compositionally biased region" description="Basic and acidic residues" evidence="12">
    <location>
        <begin position="180"/>
        <end position="194"/>
    </location>
</feature>
<reference evidence="14" key="1">
    <citation type="submission" date="2020-06" db="EMBL/GenBank/DDBJ databases">
        <authorList>
            <consortium name="Wellcome Sanger Institute Data Sharing"/>
        </authorList>
    </citation>
    <scope>NUCLEOTIDE SEQUENCE [LARGE SCALE GENOMIC DNA]</scope>
</reference>
<feature type="compositionally biased region" description="Basic and acidic residues" evidence="12">
    <location>
        <begin position="147"/>
        <end position="171"/>
    </location>
</feature>
<feature type="domain" description="CS" evidence="13">
    <location>
        <begin position="3"/>
        <end position="87"/>
    </location>
</feature>
<dbReference type="RefSeq" id="XP_028324791.1">
    <property type="nucleotide sequence ID" value="XM_028468990.1"/>
</dbReference>
<dbReference type="GO" id="GO:0007507">
    <property type="term" value="P:heart development"/>
    <property type="evidence" value="ECO:0007669"/>
    <property type="project" value="TreeGrafter"/>
</dbReference>
<dbReference type="OrthoDB" id="348005at2759"/>
<dbReference type="InterPro" id="IPR037894">
    <property type="entry name" value="CS_DYX1C1"/>
</dbReference>
<sequence>MPLQVSEFSWSQTDCSVHISVPLKGHKAQRVDVVCTDLYLKVHFPPYLLEVFFFEPIDEDRTSVRFRDGSALFTLPKRNNTEWQQLMISTDDKERRKEIRQQALQKHQEKLSSESKHKAERQQADRKYALQSAMKLEEEERENIKRIKDEERQRTSDELKVWKQKNQEKTKMQTRSGSGSRDKEKPGEEPREEPGEMILSLTFSSTAGSHGRNPNPGGKLPPVRVSKNIMVSFTPRVFPTACRESMMEQEQEWLHRQAEARRPATMDLHALEDLPENHRNPVWLKDKGDGCFLSEDFLGAVNAYSFALSLNNKLPEVFSNRAAAHLKLRNLHKAISDASQALSLLTPPVPANAASRVRASIRRGTAFCELQLYAEGLQDYEAALKIQPDNKDLQEDVEKIRNITNNQGTGDSSPLLSHT</sequence>
<dbReference type="PROSITE" id="PS50005">
    <property type="entry name" value="TPR"/>
    <property type="match status" value="1"/>
</dbReference>
<evidence type="ECO:0000313" key="15">
    <source>
        <dbReference type="Proteomes" id="UP000694680"/>
    </source>
</evidence>
<evidence type="ECO:0000256" key="10">
    <source>
        <dbReference type="ARBA" id="ARBA00024430"/>
    </source>
</evidence>
<dbReference type="Pfam" id="PF04969">
    <property type="entry name" value="CS"/>
    <property type="match status" value="1"/>
</dbReference>
<reference evidence="14" key="2">
    <citation type="submission" date="2025-08" db="UniProtKB">
        <authorList>
            <consortium name="Ensembl"/>
        </authorList>
    </citation>
    <scope>IDENTIFICATION</scope>
</reference>
<keyword evidence="3" id="KW-0963">Cytoplasm</keyword>
<evidence type="ECO:0000313" key="14">
    <source>
        <dbReference type="Ensembl" id="ENSGWIP00000054001.1"/>
    </source>
</evidence>
<keyword evidence="8" id="KW-0966">Cell projection</keyword>
<dbReference type="GO" id="GO:0003351">
    <property type="term" value="P:epithelial cilium movement involved in extracellular fluid movement"/>
    <property type="evidence" value="ECO:0007669"/>
    <property type="project" value="TreeGrafter"/>
</dbReference>
<evidence type="ECO:0000256" key="1">
    <source>
        <dbReference type="ARBA" id="ARBA00004123"/>
    </source>
</evidence>
<dbReference type="GO" id="GO:0030331">
    <property type="term" value="F:nuclear estrogen receptor binding"/>
    <property type="evidence" value="ECO:0007669"/>
    <property type="project" value="TreeGrafter"/>
</dbReference>
<dbReference type="PANTHER" id="PTHR46492:SF1">
    <property type="entry name" value="DYNEIN AXONEMAL ASSEMBLY FACTOR 4"/>
    <property type="match status" value="1"/>
</dbReference>
<dbReference type="InterPro" id="IPR011990">
    <property type="entry name" value="TPR-like_helical_dom_sf"/>
</dbReference>
<evidence type="ECO:0000256" key="6">
    <source>
        <dbReference type="ARBA" id="ARBA00022902"/>
    </source>
</evidence>
<dbReference type="GO" id="GO:0036159">
    <property type="term" value="P:inner dynein arm assembly"/>
    <property type="evidence" value="ECO:0007669"/>
    <property type="project" value="TreeGrafter"/>
</dbReference>
<keyword evidence="7" id="KW-0539">Nucleus</keyword>
<name>A0A8C5NGM9_GOUWI</name>
<evidence type="ECO:0000256" key="8">
    <source>
        <dbReference type="ARBA" id="ARBA00023273"/>
    </source>
</evidence>
<dbReference type="GO" id="GO:0036158">
    <property type="term" value="P:outer dynein arm assembly"/>
    <property type="evidence" value="ECO:0007669"/>
    <property type="project" value="TreeGrafter"/>
</dbReference>
<evidence type="ECO:0000256" key="11">
    <source>
        <dbReference type="PROSITE-ProRule" id="PRU00339"/>
    </source>
</evidence>
<dbReference type="PANTHER" id="PTHR46492">
    <property type="entry name" value="DYNEIN ASSEMBLY FACTOR 4, AXONEMAL"/>
    <property type="match status" value="1"/>
</dbReference>
<evidence type="ECO:0000256" key="2">
    <source>
        <dbReference type="ARBA" id="ARBA00004487"/>
    </source>
</evidence>
<accession>A0A8C5NGM9</accession>
<protein>
    <recommendedName>
        <fullName evidence="10">Dynein axonemal assembly factor 4</fullName>
    </recommendedName>
</protein>
<reference evidence="14" key="3">
    <citation type="submission" date="2025-09" db="UniProtKB">
        <authorList>
            <consortium name="Ensembl"/>
        </authorList>
    </citation>
    <scope>IDENTIFICATION</scope>
</reference>
<dbReference type="SMART" id="SM00028">
    <property type="entry name" value="TPR"/>
    <property type="match status" value="3"/>
</dbReference>
<dbReference type="AlphaFoldDB" id="A0A8C5NGM9"/>
<organism evidence="14 15">
    <name type="scientific">Gouania willdenowi</name>
    <name type="common">Blunt-snouted clingfish</name>
    <name type="synonym">Lepadogaster willdenowi</name>
    <dbReference type="NCBI Taxonomy" id="441366"/>
    <lineage>
        <taxon>Eukaryota</taxon>
        <taxon>Metazoa</taxon>
        <taxon>Chordata</taxon>
        <taxon>Craniata</taxon>
        <taxon>Vertebrata</taxon>
        <taxon>Euteleostomi</taxon>
        <taxon>Actinopterygii</taxon>
        <taxon>Neopterygii</taxon>
        <taxon>Teleostei</taxon>
        <taxon>Neoteleostei</taxon>
        <taxon>Acanthomorphata</taxon>
        <taxon>Ovalentaria</taxon>
        <taxon>Blenniimorphae</taxon>
        <taxon>Blenniiformes</taxon>
        <taxon>Gobiesocoidei</taxon>
        <taxon>Gobiesocidae</taxon>
        <taxon>Gobiesocinae</taxon>
        <taxon>Gouania</taxon>
    </lineage>
</organism>
<dbReference type="PROSITE" id="PS51203">
    <property type="entry name" value="CS"/>
    <property type="match status" value="1"/>
</dbReference>
<dbReference type="Proteomes" id="UP000694680">
    <property type="component" value="Chromosome 15"/>
</dbReference>
<dbReference type="GO" id="GO:0007399">
    <property type="term" value="P:nervous system development"/>
    <property type="evidence" value="ECO:0007669"/>
    <property type="project" value="UniProtKB-KW"/>
</dbReference>
<proteinExistence type="predicted"/>
<keyword evidence="5 11" id="KW-0802">TPR repeat</keyword>
<keyword evidence="6" id="KW-0524">Neurogenesis</keyword>
<evidence type="ECO:0000256" key="7">
    <source>
        <dbReference type="ARBA" id="ARBA00023242"/>
    </source>
</evidence>
<dbReference type="SUPFAM" id="SSF48452">
    <property type="entry name" value="TPR-like"/>
    <property type="match status" value="1"/>
</dbReference>
<feature type="region of interest" description="Disordered" evidence="12">
    <location>
        <begin position="91"/>
        <end position="126"/>
    </location>
</feature>
<dbReference type="RefSeq" id="XP_028324792.1">
    <property type="nucleotide sequence ID" value="XM_028468991.1"/>
</dbReference>
<dbReference type="Ensembl" id="ENSGWIT00000058211.1">
    <property type="protein sequence ID" value="ENSGWIP00000054001.1"/>
    <property type="gene ID" value="ENSGWIG00000025888.1"/>
</dbReference>
<feature type="repeat" description="TPR" evidence="11">
    <location>
        <begin position="357"/>
        <end position="390"/>
    </location>
</feature>
<dbReference type="SUPFAM" id="SSF49764">
    <property type="entry name" value="HSP20-like chaperones"/>
    <property type="match status" value="1"/>
</dbReference>
<keyword evidence="15" id="KW-1185">Reference proteome</keyword>
<dbReference type="GO" id="GO:0005576">
    <property type="term" value="C:extracellular region"/>
    <property type="evidence" value="ECO:0007669"/>
    <property type="project" value="GOC"/>
</dbReference>
<evidence type="ECO:0000256" key="5">
    <source>
        <dbReference type="ARBA" id="ARBA00022803"/>
    </source>
</evidence>
<evidence type="ECO:0000256" key="4">
    <source>
        <dbReference type="ARBA" id="ARBA00022737"/>
    </source>
</evidence>
<evidence type="ECO:0000259" key="13">
    <source>
        <dbReference type="PROSITE" id="PS51203"/>
    </source>
</evidence>
<comment type="subcellular location">
    <subcellularLocation>
        <location evidence="2">Cell projection</location>
        <location evidence="2">Neuron projection</location>
    </subcellularLocation>
    <subcellularLocation>
        <location evidence="9">Dynein axonemal particle</location>
    </subcellularLocation>
    <subcellularLocation>
        <location evidence="1">Nucleus</location>
    </subcellularLocation>
</comment>